<dbReference type="EMBL" id="SJPG01000001">
    <property type="protein sequence ID" value="TWT60970.1"/>
    <property type="molecule type" value="Genomic_DNA"/>
</dbReference>
<keyword evidence="2" id="KW-1185">Reference proteome</keyword>
<gene>
    <name evidence="1" type="ORF">Pan54_17020</name>
</gene>
<comment type="caution">
    <text evidence="1">The sequence shown here is derived from an EMBL/GenBank/DDBJ whole genome shotgun (WGS) entry which is preliminary data.</text>
</comment>
<protein>
    <submittedName>
        <fullName evidence="1">Uncharacterized protein</fullName>
    </submittedName>
</protein>
<reference evidence="1 2" key="1">
    <citation type="submission" date="2019-02" db="EMBL/GenBank/DDBJ databases">
        <title>Deep-cultivation of Planctomycetes and their phenomic and genomic characterization uncovers novel biology.</title>
        <authorList>
            <person name="Wiegand S."/>
            <person name="Jogler M."/>
            <person name="Boedeker C."/>
            <person name="Pinto D."/>
            <person name="Vollmers J."/>
            <person name="Rivas-Marin E."/>
            <person name="Kohn T."/>
            <person name="Peeters S.H."/>
            <person name="Heuer A."/>
            <person name="Rast P."/>
            <person name="Oberbeckmann S."/>
            <person name="Bunk B."/>
            <person name="Jeske O."/>
            <person name="Meyerdierks A."/>
            <person name="Storesund J.E."/>
            <person name="Kallscheuer N."/>
            <person name="Luecker S."/>
            <person name="Lage O.M."/>
            <person name="Pohl T."/>
            <person name="Merkel B.J."/>
            <person name="Hornburger P."/>
            <person name="Mueller R.-W."/>
            <person name="Bruemmer F."/>
            <person name="Labrenz M."/>
            <person name="Spormann A.M."/>
            <person name="Op Den Camp H."/>
            <person name="Overmann J."/>
            <person name="Amann R."/>
            <person name="Jetten M.S.M."/>
            <person name="Mascher T."/>
            <person name="Medema M.H."/>
            <person name="Devos D.P."/>
            <person name="Kaster A.-K."/>
            <person name="Ovreas L."/>
            <person name="Rohde M."/>
            <person name="Galperin M.Y."/>
            <person name="Jogler C."/>
        </authorList>
    </citation>
    <scope>NUCLEOTIDE SEQUENCE [LARGE SCALE GENOMIC DNA]</scope>
    <source>
        <strain evidence="1 2">Pan54</strain>
    </source>
</reference>
<evidence type="ECO:0000313" key="1">
    <source>
        <dbReference type="EMBL" id="TWT60970.1"/>
    </source>
</evidence>
<sequence length="116" mass="13114">MHRLVNSFSSIPGRWIERIDESITWVPIWGTVFLPTNSIDVQNIEEMLKPIAQEEDSGEYIGGEWQEVGDTGILAAECDGELILGINGAGYDFYTDHWAKLYNALGYHWHTPIESS</sequence>
<dbReference type="RefSeq" id="WP_146503014.1">
    <property type="nucleotide sequence ID" value="NZ_SJPG01000001.1"/>
</dbReference>
<dbReference type="AlphaFoldDB" id="A0A5C5XD99"/>
<evidence type="ECO:0000313" key="2">
    <source>
        <dbReference type="Proteomes" id="UP000316095"/>
    </source>
</evidence>
<organism evidence="1 2">
    <name type="scientific">Rubinisphaera italica</name>
    <dbReference type="NCBI Taxonomy" id="2527969"/>
    <lineage>
        <taxon>Bacteria</taxon>
        <taxon>Pseudomonadati</taxon>
        <taxon>Planctomycetota</taxon>
        <taxon>Planctomycetia</taxon>
        <taxon>Planctomycetales</taxon>
        <taxon>Planctomycetaceae</taxon>
        <taxon>Rubinisphaera</taxon>
    </lineage>
</organism>
<name>A0A5C5XD99_9PLAN</name>
<proteinExistence type="predicted"/>
<dbReference type="OrthoDB" id="261746at2"/>
<dbReference type="Proteomes" id="UP000316095">
    <property type="component" value="Unassembled WGS sequence"/>
</dbReference>
<accession>A0A5C5XD99</accession>